<dbReference type="SUPFAM" id="SSF52949">
    <property type="entry name" value="Macro domain-like"/>
    <property type="match status" value="1"/>
</dbReference>
<accession>A0A8S4A7H9</accession>
<dbReference type="GO" id="GO:0010629">
    <property type="term" value="P:negative regulation of gene expression"/>
    <property type="evidence" value="ECO:0007669"/>
    <property type="project" value="TreeGrafter"/>
</dbReference>
<comment type="subcellular location">
    <subcellularLocation>
        <location evidence="1">Nucleus</location>
    </subcellularLocation>
</comment>
<dbReference type="EMBL" id="CAJHNH020008485">
    <property type="protein sequence ID" value="CAG5136055.1"/>
    <property type="molecule type" value="Genomic_DNA"/>
</dbReference>
<dbReference type="InterPro" id="IPR002589">
    <property type="entry name" value="Macro_dom"/>
</dbReference>
<proteinExistence type="predicted"/>
<dbReference type="GO" id="GO:0005634">
    <property type="term" value="C:nucleus"/>
    <property type="evidence" value="ECO:0007669"/>
    <property type="project" value="UniProtKB-SubCell"/>
</dbReference>
<sequence length="290" mass="31677">MSPLRLELQRADIVSVRADVCVSSIHRSKDLTKGPLAKRILKCGGNSIQEELLKRDPGKELKIGQVEAVSSGKLQNFKDLNFICLCTYRPGNEQILLQSLLECLELAAVKNHKSVAFPALGIGHGYPAEKVAACLIEAATLHNYQFPKTSLDVVYVVLLDHDVDVIKTFLLMCAKGTTDLEVDTTSQLPINSGTTQKTATCPPKMPTVMGQKKKAKQANQPIRVNSLFASISSLFKGFGYSANVGLFTFNVKPTISNRIAGFQVSFGLNISFIDTFIPPSLHPLWKSITS</sequence>
<dbReference type="InterPro" id="IPR052056">
    <property type="entry name" value="Mono-ARTD/PARP"/>
</dbReference>
<evidence type="ECO:0000259" key="6">
    <source>
        <dbReference type="PROSITE" id="PS51154"/>
    </source>
</evidence>
<evidence type="ECO:0000313" key="8">
    <source>
        <dbReference type="Proteomes" id="UP000678393"/>
    </source>
</evidence>
<keyword evidence="4" id="KW-0520">NAD</keyword>
<dbReference type="InterPro" id="IPR043472">
    <property type="entry name" value="Macro_dom-like"/>
</dbReference>
<dbReference type="SMART" id="SM00506">
    <property type="entry name" value="A1pp"/>
    <property type="match status" value="1"/>
</dbReference>
<evidence type="ECO:0000256" key="5">
    <source>
        <dbReference type="ARBA" id="ARBA00023242"/>
    </source>
</evidence>
<dbReference type="OrthoDB" id="6151472at2759"/>
<keyword evidence="8" id="KW-1185">Reference proteome</keyword>
<protein>
    <recommendedName>
        <fullName evidence="6">Macro domain-containing protein</fullName>
    </recommendedName>
</protein>
<dbReference type="PROSITE" id="PS51154">
    <property type="entry name" value="MACRO"/>
    <property type="match status" value="1"/>
</dbReference>
<dbReference type="PANTHER" id="PTHR14453:SF67">
    <property type="entry name" value="POLY [ADP-RIBOSE] POLYMERASE"/>
    <property type="match status" value="1"/>
</dbReference>
<comment type="caution">
    <text evidence="7">The sequence shown here is derived from an EMBL/GenBank/DDBJ whole genome shotgun (WGS) entry which is preliminary data.</text>
</comment>
<keyword evidence="3" id="KW-0808">Transferase</keyword>
<dbReference type="Proteomes" id="UP000678393">
    <property type="component" value="Unassembled WGS sequence"/>
</dbReference>
<reference evidence="7" key="1">
    <citation type="submission" date="2021-04" db="EMBL/GenBank/DDBJ databases">
        <authorList>
            <consortium name="Molecular Ecology Group"/>
        </authorList>
    </citation>
    <scope>NUCLEOTIDE SEQUENCE</scope>
</reference>
<evidence type="ECO:0000313" key="7">
    <source>
        <dbReference type="EMBL" id="CAG5136055.1"/>
    </source>
</evidence>
<dbReference type="Gene3D" id="3.40.220.10">
    <property type="entry name" value="Leucine Aminopeptidase, subunit E, domain 1"/>
    <property type="match status" value="1"/>
</dbReference>
<keyword evidence="2" id="KW-0328">Glycosyltransferase</keyword>
<dbReference type="PANTHER" id="PTHR14453">
    <property type="entry name" value="PARP/ZINC FINGER CCCH TYPE DOMAIN CONTAINING PROTEIN"/>
    <property type="match status" value="1"/>
</dbReference>
<dbReference type="GO" id="GO:0016757">
    <property type="term" value="F:glycosyltransferase activity"/>
    <property type="evidence" value="ECO:0007669"/>
    <property type="project" value="UniProtKB-KW"/>
</dbReference>
<dbReference type="Pfam" id="PF01661">
    <property type="entry name" value="Macro"/>
    <property type="match status" value="1"/>
</dbReference>
<dbReference type="GO" id="GO:0003714">
    <property type="term" value="F:transcription corepressor activity"/>
    <property type="evidence" value="ECO:0007669"/>
    <property type="project" value="TreeGrafter"/>
</dbReference>
<organism evidence="7 8">
    <name type="scientific">Candidula unifasciata</name>
    <dbReference type="NCBI Taxonomy" id="100452"/>
    <lineage>
        <taxon>Eukaryota</taxon>
        <taxon>Metazoa</taxon>
        <taxon>Spiralia</taxon>
        <taxon>Lophotrochozoa</taxon>
        <taxon>Mollusca</taxon>
        <taxon>Gastropoda</taxon>
        <taxon>Heterobranchia</taxon>
        <taxon>Euthyneura</taxon>
        <taxon>Panpulmonata</taxon>
        <taxon>Eupulmonata</taxon>
        <taxon>Stylommatophora</taxon>
        <taxon>Helicina</taxon>
        <taxon>Helicoidea</taxon>
        <taxon>Geomitridae</taxon>
        <taxon>Candidula</taxon>
    </lineage>
</organism>
<name>A0A8S4A7H9_9EUPU</name>
<dbReference type="AlphaFoldDB" id="A0A8S4A7H9"/>
<evidence type="ECO:0000256" key="3">
    <source>
        <dbReference type="ARBA" id="ARBA00022679"/>
    </source>
</evidence>
<evidence type="ECO:0000256" key="2">
    <source>
        <dbReference type="ARBA" id="ARBA00022676"/>
    </source>
</evidence>
<keyword evidence="5" id="KW-0539">Nucleus</keyword>
<gene>
    <name evidence="7" type="ORF">CUNI_LOCUS21613</name>
</gene>
<feature type="domain" description="Macro" evidence="6">
    <location>
        <begin position="1"/>
        <end position="174"/>
    </location>
</feature>
<evidence type="ECO:0000256" key="1">
    <source>
        <dbReference type="ARBA" id="ARBA00004123"/>
    </source>
</evidence>
<evidence type="ECO:0000256" key="4">
    <source>
        <dbReference type="ARBA" id="ARBA00023027"/>
    </source>
</evidence>
<dbReference type="GO" id="GO:0005737">
    <property type="term" value="C:cytoplasm"/>
    <property type="evidence" value="ECO:0007669"/>
    <property type="project" value="TreeGrafter"/>
</dbReference>